<name>A0A016TN30_9BILA</name>
<dbReference type="EMBL" id="JARK01001425">
    <property type="protein sequence ID" value="EYC04096.1"/>
    <property type="molecule type" value="Genomic_DNA"/>
</dbReference>
<dbReference type="Proteomes" id="UP000024635">
    <property type="component" value="Unassembled WGS sequence"/>
</dbReference>
<comment type="caution">
    <text evidence="1">The sequence shown here is derived from an EMBL/GenBank/DDBJ whole genome shotgun (WGS) entry which is preliminary data.</text>
</comment>
<evidence type="ECO:0000313" key="2">
    <source>
        <dbReference type="Proteomes" id="UP000024635"/>
    </source>
</evidence>
<organism evidence="1 2">
    <name type="scientific">Ancylostoma ceylanicum</name>
    <dbReference type="NCBI Taxonomy" id="53326"/>
    <lineage>
        <taxon>Eukaryota</taxon>
        <taxon>Metazoa</taxon>
        <taxon>Ecdysozoa</taxon>
        <taxon>Nematoda</taxon>
        <taxon>Chromadorea</taxon>
        <taxon>Rhabditida</taxon>
        <taxon>Rhabditina</taxon>
        <taxon>Rhabditomorpha</taxon>
        <taxon>Strongyloidea</taxon>
        <taxon>Ancylostomatidae</taxon>
        <taxon>Ancylostomatinae</taxon>
        <taxon>Ancylostoma</taxon>
    </lineage>
</organism>
<protein>
    <submittedName>
        <fullName evidence="1">Uncharacterized protein</fullName>
    </submittedName>
</protein>
<keyword evidence="2" id="KW-1185">Reference proteome</keyword>
<sequence length="105" mass="12211">MEYLALFNPNLTELPLVLDRIEVRNASAFESTVLFKISQTIGKSFRLLLVARISARTISRVTTWYTTIIISSHSYQKLSYEAILHFFNHLLDLNFMCAEYRCAIF</sequence>
<reference evidence="2" key="1">
    <citation type="journal article" date="2015" name="Nat. Genet.">
        <title>The genome and transcriptome of the zoonotic hookworm Ancylostoma ceylanicum identify infection-specific gene families.</title>
        <authorList>
            <person name="Schwarz E.M."/>
            <person name="Hu Y."/>
            <person name="Antoshechkin I."/>
            <person name="Miller M.M."/>
            <person name="Sternberg P.W."/>
            <person name="Aroian R.V."/>
        </authorList>
    </citation>
    <scope>NUCLEOTIDE SEQUENCE</scope>
    <source>
        <strain evidence="2">HY135</strain>
    </source>
</reference>
<gene>
    <name evidence="1" type="primary">Acey_s0089.g2213</name>
    <name evidence="1" type="ORF">Y032_0089g2213</name>
</gene>
<proteinExistence type="predicted"/>
<dbReference type="AlphaFoldDB" id="A0A016TN30"/>
<evidence type="ECO:0000313" key="1">
    <source>
        <dbReference type="EMBL" id="EYC04096.1"/>
    </source>
</evidence>
<accession>A0A016TN30</accession>